<evidence type="ECO:0000256" key="1">
    <source>
        <dbReference type="SAM" id="SignalP"/>
    </source>
</evidence>
<keyword evidence="3" id="KW-1185">Reference proteome</keyword>
<organism evidence="2 3">
    <name type="scientific">Musa troglodytarum</name>
    <name type="common">fe'i banana</name>
    <dbReference type="NCBI Taxonomy" id="320322"/>
    <lineage>
        <taxon>Eukaryota</taxon>
        <taxon>Viridiplantae</taxon>
        <taxon>Streptophyta</taxon>
        <taxon>Embryophyta</taxon>
        <taxon>Tracheophyta</taxon>
        <taxon>Spermatophyta</taxon>
        <taxon>Magnoliopsida</taxon>
        <taxon>Liliopsida</taxon>
        <taxon>Zingiberales</taxon>
        <taxon>Musaceae</taxon>
        <taxon>Musa</taxon>
    </lineage>
</organism>
<feature type="chain" id="PRO_5039668322" evidence="1">
    <location>
        <begin position="30"/>
        <end position="109"/>
    </location>
</feature>
<evidence type="ECO:0000313" key="3">
    <source>
        <dbReference type="Proteomes" id="UP001055439"/>
    </source>
</evidence>
<proteinExistence type="predicted"/>
<name>A0A9E7F9A3_9LILI</name>
<dbReference type="OrthoDB" id="691434at2759"/>
<dbReference type="EMBL" id="CP097505">
    <property type="protein sequence ID" value="URD91794.1"/>
    <property type="molecule type" value="Genomic_DNA"/>
</dbReference>
<keyword evidence="1" id="KW-0732">Signal</keyword>
<feature type="signal peptide" evidence="1">
    <location>
        <begin position="1"/>
        <end position="29"/>
    </location>
</feature>
<sequence>MATTARLSVAIAVLVVLGSLCGLSQLVVAEEVHRLDGQRSAVVSADQEKGTKIVIIPCVKHCDTNGECQYCCIAAEDPPCYKQLEQCQANCIRCDPKCPPAPRSMETRP</sequence>
<protein>
    <submittedName>
        <fullName evidence="2">Uncharacterized protein</fullName>
    </submittedName>
</protein>
<accession>A0A9E7F9A3</accession>
<dbReference type="AlphaFoldDB" id="A0A9E7F9A3"/>
<reference evidence="2" key="1">
    <citation type="submission" date="2022-05" db="EMBL/GenBank/DDBJ databases">
        <title>The Musa troglodytarum L. genome provides insights into the mechanism of non-climacteric behaviour and enrichment of carotenoids.</title>
        <authorList>
            <person name="Wang J."/>
        </authorList>
    </citation>
    <scope>NUCLEOTIDE SEQUENCE</scope>
    <source>
        <tissue evidence="2">Leaf</tissue>
    </source>
</reference>
<gene>
    <name evidence="2" type="ORF">MUK42_18541</name>
</gene>
<evidence type="ECO:0000313" key="2">
    <source>
        <dbReference type="EMBL" id="URD91794.1"/>
    </source>
</evidence>
<dbReference type="Proteomes" id="UP001055439">
    <property type="component" value="Chromosome 3"/>
</dbReference>